<dbReference type="Gene3D" id="4.10.400.10">
    <property type="entry name" value="Low-density Lipoprotein Receptor"/>
    <property type="match status" value="4"/>
</dbReference>
<evidence type="ECO:0000256" key="1">
    <source>
        <dbReference type="ARBA" id="ARBA00022670"/>
    </source>
</evidence>
<dbReference type="Gene3D" id="2.60.120.290">
    <property type="entry name" value="Spermadhesin, CUB domain"/>
    <property type="match status" value="2"/>
</dbReference>
<protein>
    <submittedName>
        <fullName evidence="10">ST14 transmembrane serine protease matriptase</fullName>
    </submittedName>
</protein>
<keyword evidence="7" id="KW-0472">Membrane</keyword>
<dbReference type="SUPFAM" id="SSF49854">
    <property type="entry name" value="Spermadhesin, CUB domain"/>
    <property type="match status" value="2"/>
</dbReference>
<dbReference type="Pfam" id="PF00057">
    <property type="entry name" value="Ldl_recept_a"/>
    <property type="match status" value="3"/>
</dbReference>
<name>A0A8C5CGM1_GADMO</name>
<accession>A0A8C5CGM1</accession>
<keyword evidence="7" id="KW-1133">Transmembrane helix</keyword>
<evidence type="ECO:0000313" key="11">
    <source>
        <dbReference type="Proteomes" id="UP000694546"/>
    </source>
</evidence>
<dbReference type="Proteomes" id="UP000694546">
    <property type="component" value="Chromosome 11"/>
</dbReference>
<dbReference type="Pfam" id="PF00431">
    <property type="entry name" value="CUB"/>
    <property type="match status" value="2"/>
</dbReference>
<dbReference type="GeneTree" id="ENSGT00940000155418"/>
<feature type="disulfide bond" evidence="5">
    <location>
        <begin position="479"/>
        <end position="491"/>
    </location>
</feature>
<dbReference type="PANTHER" id="PTHR24252">
    <property type="entry name" value="ACROSIN-RELATED"/>
    <property type="match status" value="1"/>
</dbReference>
<dbReference type="GO" id="GO:0004252">
    <property type="term" value="F:serine-type endopeptidase activity"/>
    <property type="evidence" value="ECO:0007669"/>
    <property type="project" value="InterPro"/>
</dbReference>
<feature type="disulfide bond" evidence="5">
    <location>
        <begin position="486"/>
        <end position="504"/>
    </location>
</feature>
<feature type="disulfide bond" evidence="5">
    <location>
        <begin position="462"/>
        <end position="477"/>
    </location>
</feature>
<keyword evidence="4 5" id="KW-1015">Disulfide bond</keyword>
<dbReference type="PANTHER" id="PTHR24252:SF17">
    <property type="entry name" value="SUPPRESSOR OF TUMORIGENICITY 14 PROTEIN HOMOLOG-RELATED"/>
    <property type="match status" value="1"/>
</dbReference>
<evidence type="ECO:0000259" key="9">
    <source>
        <dbReference type="PROSITE" id="PS50240"/>
    </source>
</evidence>
<dbReference type="InterPro" id="IPR036055">
    <property type="entry name" value="LDL_receptor-like_sf"/>
</dbReference>
<dbReference type="CDD" id="cd00112">
    <property type="entry name" value="LDLa"/>
    <property type="match status" value="4"/>
</dbReference>
<dbReference type="PROSITE" id="PS50240">
    <property type="entry name" value="TRYPSIN_DOM"/>
    <property type="match status" value="1"/>
</dbReference>
<dbReference type="SMART" id="SM00042">
    <property type="entry name" value="CUB"/>
    <property type="match status" value="2"/>
</dbReference>
<feature type="disulfide bond" evidence="5">
    <location>
        <begin position="576"/>
        <end position="591"/>
    </location>
</feature>
<feature type="disulfide bond" evidence="5">
    <location>
        <begin position="450"/>
        <end position="468"/>
    </location>
</feature>
<comment type="caution">
    <text evidence="5">Lacks conserved residue(s) required for the propagation of feature annotation.</text>
</comment>
<feature type="domain" description="CUB" evidence="8">
    <location>
        <begin position="207"/>
        <end position="323"/>
    </location>
</feature>
<feature type="disulfide bond" evidence="5">
    <location>
        <begin position="515"/>
        <end position="527"/>
    </location>
</feature>
<keyword evidence="1 6" id="KW-0645">Protease</keyword>
<dbReference type="InterPro" id="IPR035914">
    <property type="entry name" value="Sperma_CUB_dom_sf"/>
</dbReference>
<evidence type="ECO:0000256" key="5">
    <source>
        <dbReference type="PROSITE-ProRule" id="PRU00124"/>
    </source>
</evidence>
<feature type="disulfide bond" evidence="5">
    <location>
        <begin position="534"/>
        <end position="549"/>
    </location>
</feature>
<dbReference type="AlphaFoldDB" id="A0A8C5CGM1"/>
<keyword evidence="7" id="KW-0812">Transmembrane</keyword>
<feature type="transmembrane region" description="Helical" evidence="7">
    <location>
        <begin position="44"/>
        <end position="67"/>
    </location>
</feature>
<dbReference type="Ensembl" id="ENSGMOT00000045299.1">
    <property type="protein sequence ID" value="ENSGMOP00000060242.1"/>
    <property type="gene ID" value="ENSGMOG00000000135.2"/>
</dbReference>
<dbReference type="PROSITE" id="PS01180">
    <property type="entry name" value="CUB"/>
    <property type="match status" value="2"/>
</dbReference>
<dbReference type="CDD" id="cd00041">
    <property type="entry name" value="CUB"/>
    <property type="match status" value="2"/>
</dbReference>
<dbReference type="Pfam" id="PF00089">
    <property type="entry name" value="Trypsin"/>
    <property type="match status" value="1"/>
</dbReference>
<dbReference type="SUPFAM" id="SSF50494">
    <property type="entry name" value="Trypsin-like serine proteases"/>
    <property type="match status" value="1"/>
</dbReference>
<dbReference type="InterPro" id="IPR002172">
    <property type="entry name" value="LDrepeatLR_classA_rpt"/>
</dbReference>
<evidence type="ECO:0000256" key="7">
    <source>
        <dbReference type="SAM" id="Phobius"/>
    </source>
</evidence>
<dbReference type="OMA" id="KLWVCDH"/>
<feature type="disulfide bond" evidence="5">
    <location>
        <begin position="498"/>
        <end position="513"/>
    </location>
</feature>
<dbReference type="InterPro" id="IPR023415">
    <property type="entry name" value="LDLR_class-A_CS"/>
</dbReference>
<evidence type="ECO:0000256" key="2">
    <source>
        <dbReference type="ARBA" id="ARBA00022801"/>
    </source>
</evidence>
<keyword evidence="11" id="KW-1185">Reference proteome</keyword>
<dbReference type="InterPro" id="IPR000859">
    <property type="entry name" value="CUB_dom"/>
</dbReference>
<dbReference type="InterPro" id="IPR001254">
    <property type="entry name" value="Trypsin_dom"/>
</dbReference>
<proteinExistence type="predicted"/>
<evidence type="ECO:0000256" key="3">
    <source>
        <dbReference type="ARBA" id="ARBA00022825"/>
    </source>
</evidence>
<feature type="domain" description="CUB" evidence="8">
    <location>
        <begin position="331"/>
        <end position="438"/>
    </location>
</feature>
<keyword evidence="3 6" id="KW-0720">Serine protease</keyword>
<dbReference type="SMART" id="SM00192">
    <property type="entry name" value="LDLa"/>
    <property type="match status" value="4"/>
</dbReference>
<dbReference type="GO" id="GO:0006508">
    <property type="term" value="P:proteolysis"/>
    <property type="evidence" value="ECO:0007669"/>
    <property type="project" value="UniProtKB-KW"/>
</dbReference>
<dbReference type="PROSITE" id="PS00134">
    <property type="entry name" value="TRYPSIN_HIS"/>
    <property type="match status" value="1"/>
</dbReference>
<evidence type="ECO:0000259" key="8">
    <source>
        <dbReference type="PROSITE" id="PS01180"/>
    </source>
</evidence>
<sequence>MLSPTLLSPLICNNCFINGNHHAERVDFLTNRDKSPSKKRTTGVVIGVLLGVLVLAAVAAFLIWFFACEISKRRAGAVQVFSGHLTLENVEYDQKLEDTLSPEFGALADDLEEIVSWLAKRLYLASLPVPSRVSPSEGVVAYHWTQFDIPPSDLEVLPEFTEELIQEKLWTGVQEHGRKSRQNIQIKEVTASYTDPRMARNSRAQECFSRLEATDVVQAFHSPGFPVKYPAKSRCQWQIRAPENHAISLRFTQFHVEDDCSNDFVSIYDSLSPDSSQAITEKCGQRPPSNPLQVVSSSNILLVNLITDSSTQRPGFRAEYSLIPISTPKSCGGLLTNVQGEFSSPHHPSFYPPALDCKWTIQVAAGQKVRVKFNMFRMKEPGVDVRECHKDYVEVMGRKYCGELSSLSLTSPTNTMDISFHSDESYTDKGFIATYNAFNPKDPCPGLFACAVGICIAKDLKCDGWNDCGDMSDEMDCKCEKEQFACDNGMCKPNYWVCDRVNDCGDDSDEKQCSCGDNEWRCGDGTCVPQDVVCDTRKDCEDGSDEASCKVSPGICSDYSFTCKDKSCVNKVNAECDRVADCSDESDETNCDCGIRPYKLNRIVGGQNAELGEWPWQVSLHFKTRGHTCGASIISDRWLLSAAHCFKTISPENHMASSWQTYSGMQDQTKQAGVERRGLKTIVSHPDYNPMSYDYDIALLELSEPLTFSNTIHPVCLPAPSHVFPAGLPCWVTGWGTLREGGNGGAGTLLQKAEVKIINDTVCNVVTEGQVTSRMLCSGFLSGGVDACQGDSGGPLVCFEESGKWFQSGIVSWGEGCARRNKPGVYTRVTKLRDWIRTTTGV</sequence>
<evidence type="ECO:0000256" key="4">
    <source>
        <dbReference type="ARBA" id="ARBA00023157"/>
    </source>
</evidence>
<feature type="disulfide bond" evidence="5">
    <location>
        <begin position="522"/>
        <end position="540"/>
    </location>
</feature>
<dbReference type="PROSITE" id="PS50068">
    <property type="entry name" value="LDLRA_2"/>
    <property type="match status" value="4"/>
</dbReference>
<dbReference type="SMART" id="SM00020">
    <property type="entry name" value="Tryp_SPc"/>
    <property type="match status" value="1"/>
</dbReference>
<feature type="domain" description="Peptidase S1" evidence="9">
    <location>
        <begin position="603"/>
        <end position="841"/>
    </location>
</feature>
<keyword evidence="2 6" id="KW-0378">Hydrolase</keyword>
<reference evidence="10" key="1">
    <citation type="submission" date="2025-08" db="UniProtKB">
        <authorList>
            <consortium name="Ensembl"/>
        </authorList>
    </citation>
    <scope>IDENTIFICATION</scope>
</reference>
<dbReference type="PROSITE" id="PS00135">
    <property type="entry name" value="TRYPSIN_SER"/>
    <property type="match status" value="1"/>
</dbReference>
<dbReference type="PRINTS" id="PR00261">
    <property type="entry name" value="LDLRECEPTOR"/>
</dbReference>
<gene>
    <name evidence="10" type="primary">st14</name>
</gene>
<dbReference type="InterPro" id="IPR043504">
    <property type="entry name" value="Peptidase_S1_PA_chymotrypsin"/>
</dbReference>
<evidence type="ECO:0000313" key="10">
    <source>
        <dbReference type="Ensembl" id="ENSGMOP00000060242.1"/>
    </source>
</evidence>
<dbReference type="SUPFAM" id="SSF57424">
    <property type="entry name" value="LDL receptor-like module"/>
    <property type="match status" value="3"/>
</dbReference>
<dbReference type="InterPro" id="IPR009003">
    <property type="entry name" value="Peptidase_S1_PA"/>
</dbReference>
<feature type="disulfide bond" evidence="5">
    <location>
        <begin position="556"/>
        <end position="568"/>
    </location>
</feature>
<dbReference type="Gene3D" id="2.40.10.10">
    <property type="entry name" value="Trypsin-like serine proteases"/>
    <property type="match status" value="2"/>
</dbReference>
<dbReference type="InterPro" id="IPR033116">
    <property type="entry name" value="TRYPSIN_SER"/>
</dbReference>
<organism evidence="10 11">
    <name type="scientific">Gadus morhua</name>
    <name type="common">Atlantic cod</name>
    <dbReference type="NCBI Taxonomy" id="8049"/>
    <lineage>
        <taxon>Eukaryota</taxon>
        <taxon>Metazoa</taxon>
        <taxon>Chordata</taxon>
        <taxon>Craniata</taxon>
        <taxon>Vertebrata</taxon>
        <taxon>Euteleostomi</taxon>
        <taxon>Actinopterygii</taxon>
        <taxon>Neopterygii</taxon>
        <taxon>Teleostei</taxon>
        <taxon>Neoteleostei</taxon>
        <taxon>Acanthomorphata</taxon>
        <taxon>Zeiogadaria</taxon>
        <taxon>Gadariae</taxon>
        <taxon>Gadiformes</taxon>
        <taxon>Gadoidei</taxon>
        <taxon>Gadidae</taxon>
        <taxon>Gadus</taxon>
    </lineage>
</organism>
<evidence type="ECO:0000256" key="6">
    <source>
        <dbReference type="RuleBase" id="RU363034"/>
    </source>
</evidence>
<dbReference type="InterPro" id="IPR018114">
    <property type="entry name" value="TRYPSIN_HIS"/>
</dbReference>
<reference evidence="10" key="2">
    <citation type="submission" date="2025-09" db="UniProtKB">
        <authorList>
            <consortium name="Ensembl"/>
        </authorList>
    </citation>
    <scope>IDENTIFICATION</scope>
</reference>
<dbReference type="PROSITE" id="PS01209">
    <property type="entry name" value="LDLRA_1"/>
    <property type="match status" value="1"/>
</dbReference>
<dbReference type="CDD" id="cd00190">
    <property type="entry name" value="Tryp_SPc"/>
    <property type="match status" value="1"/>
</dbReference>